<protein>
    <submittedName>
        <fullName evidence="2">L-seryl-tRNA(Ser) selenium transferase</fullName>
        <ecNumber evidence="2">2.9.1.1</ecNumber>
    </submittedName>
</protein>
<dbReference type="Gene3D" id="3.40.640.10">
    <property type="entry name" value="Type I PLP-dependent aspartate aminotransferase-like (Major domain)"/>
    <property type="match status" value="1"/>
</dbReference>
<gene>
    <name evidence="2" type="primary">selA_2</name>
    <name evidence="2" type="ORF">NCTC8622_00998</name>
</gene>
<dbReference type="InterPro" id="IPR015421">
    <property type="entry name" value="PyrdxlP-dep_Trfase_major"/>
</dbReference>
<evidence type="ECO:0000313" key="3">
    <source>
        <dbReference type="Proteomes" id="UP000254079"/>
    </source>
</evidence>
<dbReference type="EC" id="2.9.1.1" evidence="2"/>
<dbReference type="EMBL" id="UGCP01000002">
    <property type="protein sequence ID" value="STI82045.1"/>
    <property type="molecule type" value="Genomic_DNA"/>
</dbReference>
<keyword evidence="2" id="KW-0808">Transferase</keyword>
<evidence type="ECO:0000313" key="2">
    <source>
        <dbReference type="EMBL" id="STI82045.1"/>
    </source>
</evidence>
<dbReference type="Pfam" id="PF03841">
    <property type="entry name" value="SelA"/>
    <property type="match status" value="1"/>
</dbReference>
<organism evidence="2 3">
    <name type="scientific">Escherichia coli</name>
    <dbReference type="NCBI Taxonomy" id="562"/>
    <lineage>
        <taxon>Bacteria</taxon>
        <taxon>Pseudomonadati</taxon>
        <taxon>Pseudomonadota</taxon>
        <taxon>Gammaproteobacteria</taxon>
        <taxon>Enterobacterales</taxon>
        <taxon>Enterobacteriaceae</taxon>
        <taxon>Escherichia</taxon>
    </lineage>
</organism>
<name>A0A376TYG2_ECOLX</name>
<evidence type="ECO:0000256" key="1">
    <source>
        <dbReference type="ARBA" id="ARBA00044507"/>
    </source>
</evidence>
<reference evidence="2 3" key="1">
    <citation type="submission" date="2018-06" db="EMBL/GenBank/DDBJ databases">
        <authorList>
            <consortium name="Pathogen Informatics"/>
            <person name="Doyle S."/>
        </authorList>
    </citation>
    <scope>NUCLEOTIDE SEQUENCE [LARGE SCALE GENOMIC DNA]</scope>
    <source>
        <strain evidence="2 3">NCTC8622</strain>
    </source>
</reference>
<dbReference type="AlphaFoldDB" id="A0A376TYG2"/>
<proteinExistence type="inferred from homology"/>
<sequence length="40" mass="4487">MNENTALLMKVHTSNYSIQGFTKAIDEAELVALGKSWMFP</sequence>
<dbReference type="Proteomes" id="UP000254079">
    <property type="component" value="Unassembled WGS sequence"/>
</dbReference>
<dbReference type="InterPro" id="IPR018319">
    <property type="entry name" value="SelA-like"/>
</dbReference>
<accession>A0A376TYG2</accession>
<comment type="similarity">
    <text evidence="1">Belongs to the SelA family.</text>
</comment>
<dbReference type="GO" id="GO:0004125">
    <property type="term" value="F:L-seryl-tRNA(Sec) selenium transferase activity"/>
    <property type="evidence" value="ECO:0007669"/>
    <property type="project" value="UniProtKB-EC"/>
</dbReference>